<dbReference type="InterPro" id="IPR001208">
    <property type="entry name" value="MCM_dom"/>
</dbReference>
<accession>A0A1A8WQS0</accession>
<dbReference type="EMBL" id="FLQU01001983">
    <property type="protein sequence ID" value="SBS95246.1"/>
    <property type="molecule type" value="Genomic_DNA"/>
</dbReference>
<gene>
    <name evidence="8" type="ORF">POVCU2_0094400</name>
</gene>
<feature type="region of interest" description="Disordered" evidence="6">
    <location>
        <begin position="100"/>
        <end position="121"/>
    </location>
</feature>
<evidence type="ECO:0000313" key="8">
    <source>
        <dbReference type="EMBL" id="SBS95246.1"/>
    </source>
</evidence>
<keyword evidence="5" id="KW-0238">DNA-binding</keyword>
<comment type="similarity">
    <text evidence="1 5">Belongs to the MCM family.</text>
</comment>
<reference evidence="9" key="1">
    <citation type="submission" date="2016-05" db="EMBL/GenBank/DDBJ databases">
        <authorList>
            <person name="Naeem Raeece"/>
        </authorList>
    </citation>
    <scope>NUCLEOTIDE SEQUENCE [LARGE SCALE GENOMIC DNA]</scope>
</reference>
<dbReference type="GO" id="GO:0006271">
    <property type="term" value="P:DNA strand elongation involved in DNA replication"/>
    <property type="evidence" value="ECO:0007669"/>
    <property type="project" value="TreeGrafter"/>
</dbReference>
<dbReference type="SMART" id="SM00350">
    <property type="entry name" value="MCM"/>
    <property type="match status" value="1"/>
</dbReference>
<dbReference type="InterPro" id="IPR031327">
    <property type="entry name" value="MCM"/>
</dbReference>
<evidence type="ECO:0000256" key="1">
    <source>
        <dbReference type="ARBA" id="ARBA00008010"/>
    </source>
</evidence>
<dbReference type="GO" id="GO:0005634">
    <property type="term" value="C:nucleus"/>
    <property type="evidence" value="ECO:0007669"/>
    <property type="project" value="TreeGrafter"/>
</dbReference>
<evidence type="ECO:0000256" key="6">
    <source>
        <dbReference type="SAM" id="MobiDB-lite"/>
    </source>
</evidence>
<dbReference type="Gene3D" id="3.40.50.300">
    <property type="entry name" value="P-loop containing nucleotide triphosphate hydrolases"/>
    <property type="match status" value="1"/>
</dbReference>
<evidence type="ECO:0000259" key="7">
    <source>
        <dbReference type="PROSITE" id="PS50051"/>
    </source>
</evidence>
<dbReference type="Proteomes" id="UP000078560">
    <property type="component" value="Unassembled WGS sequence"/>
</dbReference>
<protein>
    <submittedName>
        <fullName evidence="8">DNA replication licensing factor MCM4, putative (MCM4)</fullName>
    </submittedName>
</protein>
<keyword evidence="2" id="KW-0235">DNA replication</keyword>
<evidence type="ECO:0000256" key="3">
    <source>
        <dbReference type="ARBA" id="ARBA00022741"/>
    </source>
</evidence>
<dbReference type="InterPro" id="IPR027417">
    <property type="entry name" value="P-loop_NTPase"/>
</dbReference>
<feature type="domain" description="MCM C-terminal AAA(+) ATPase" evidence="7">
    <location>
        <begin position="5"/>
        <end position="93"/>
    </location>
</feature>
<dbReference type="GO" id="GO:0042555">
    <property type="term" value="C:MCM complex"/>
    <property type="evidence" value="ECO:0007669"/>
    <property type="project" value="TreeGrafter"/>
</dbReference>
<dbReference type="PANTHER" id="PTHR11630">
    <property type="entry name" value="DNA REPLICATION LICENSING FACTOR MCM FAMILY MEMBER"/>
    <property type="match status" value="1"/>
</dbReference>
<dbReference type="GO" id="GO:0003697">
    <property type="term" value="F:single-stranded DNA binding"/>
    <property type="evidence" value="ECO:0007669"/>
    <property type="project" value="TreeGrafter"/>
</dbReference>
<dbReference type="Pfam" id="PF00493">
    <property type="entry name" value="MCM"/>
    <property type="match status" value="1"/>
</dbReference>
<name>A0A1A8WQS0_PLAOA</name>
<keyword evidence="3 5" id="KW-0547">Nucleotide-binding</keyword>
<sequence>ITSCKIALAESSILSNSSIQQTVTIAKAGIVATLNARTSILASANPINSRYDKNKAVVENINLPPSLFSRFDLIYLVIDQANENEDKKLAAVLCKNFSYQDEDEEEEEEDEESDNNDEEFGELSIRKNSKHYLIDANTRISQIKPKFSKNVIKNVVTPDEANEAVRLMNIATFQSLIDPLSGRIDFDQVNLGQTSQHKKKADLIKDLILNALVLKNLSKDELLIHCQEAIMNDRTQGAAMDRKSFEEAFHDLEKSQEITRLCSGLYKK</sequence>
<dbReference type="PRINTS" id="PR01657">
    <property type="entry name" value="MCMFAMILY"/>
</dbReference>
<keyword evidence="4 5" id="KW-0067">ATP-binding</keyword>
<dbReference type="GO" id="GO:0005524">
    <property type="term" value="F:ATP binding"/>
    <property type="evidence" value="ECO:0007669"/>
    <property type="project" value="UniProtKB-KW"/>
</dbReference>
<proteinExistence type="inferred from homology"/>
<evidence type="ECO:0000256" key="5">
    <source>
        <dbReference type="RuleBase" id="RU004070"/>
    </source>
</evidence>
<feature type="non-terminal residue" evidence="8">
    <location>
        <position position="1"/>
    </location>
</feature>
<dbReference type="PROSITE" id="PS50051">
    <property type="entry name" value="MCM_2"/>
    <property type="match status" value="1"/>
</dbReference>
<evidence type="ECO:0000313" key="9">
    <source>
        <dbReference type="Proteomes" id="UP000078560"/>
    </source>
</evidence>
<dbReference type="GO" id="GO:0017116">
    <property type="term" value="F:single-stranded DNA helicase activity"/>
    <property type="evidence" value="ECO:0007669"/>
    <property type="project" value="TreeGrafter"/>
</dbReference>
<evidence type="ECO:0000256" key="4">
    <source>
        <dbReference type="ARBA" id="ARBA00022840"/>
    </source>
</evidence>
<dbReference type="SUPFAM" id="SSF52540">
    <property type="entry name" value="P-loop containing nucleoside triphosphate hydrolases"/>
    <property type="match status" value="1"/>
</dbReference>
<evidence type="ECO:0000256" key="2">
    <source>
        <dbReference type="ARBA" id="ARBA00022705"/>
    </source>
</evidence>
<dbReference type="AlphaFoldDB" id="A0A1A8WQS0"/>
<dbReference type="GO" id="GO:1902975">
    <property type="term" value="P:mitotic DNA replication initiation"/>
    <property type="evidence" value="ECO:0007669"/>
    <property type="project" value="TreeGrafter"/>
</dbReference>
<dbReference type="PANTHER" id="PTHR11630:SF66">
    <property type="entry name" value="DNA REPLICATION LICENSING FACTOR MCM4"/>
    <property type="match status" value="1"/>
</dbReference>
<dbReference type="GO" id="GO:0000727">
    <property type="term" value="P:double-strand break repair via break-induced replication"/>
    <property type="evidence" value="ECO:0007669"/>
    <property type="project" value="TreeGrafter"/>
</dbReference>
<organism evidence="8 9">
    <name type="scientific">Plasmodium ovale curtisi</name>
    <dbReference type="NCBI Taxonomy" id="864141"/>
    <lineage>
        <taxon>Eukaryota</taxon>
        <taxon>Sar</taxon>
        <taxon>Alveolata</taxon>
        <taxon>Apicomplexa</taxon>
        <taxon>Aconoidasida</taxon>
        <taxon>Haemosporida</taxon>
        <taxon>Plasmodiidae</taxon>
        <taxon>Plasmodium</taxon>
        <taxon>Plasmodium (Plasmodium)</taxon>
    </lineage>
</organism>